<reference evidence="1" key="1">
    <citation type="submission" date="2022-08" db="EMBL/GenBank/DDBJ databases">
        <authorList>
            <person name="Gutierrez-Valencia J."/>
        </authorList>
    </citation>
    <scope>NUCLEOTIDE SEQUENCE</scope>
</reference>
<dbReference type="Proteomes" id="UP001154282">
    <property type="component" value="Unassembled WGS sequence"/>
</dbReference>
<dbReference type="EMBL" id="CAMGYJ010000008">
    <property type="protein sequence ID" value="CAI0458414.1"/>
    <property type="molecule type" value="Genomic_DNA"/>
</dbReference>
<organism evidence="1 2">
    <name type="scientific">Linum tenue</name>
    <dbReference type="NCBI Taxonomy" id="586396"/>
    <lineage>
        <taxon>Eukaryota</taxon>
        <taxon>Viridiplantae</taxon>
        <taxon>Streptophyta</taxon>
        <taxon>Embryophyta</taxon>
        <taxon>Tracheophyta</taxon>
        <taxon>Spermatophyta</taxon>
        <taxon>Magnoliopsida</taxon>
        <taxon>eudicotyledons</taxon>
        <taxon>Gunneridae</taxon>
        <taxon>Pentapetalae</taxon>
        <taxon>rosids</taxon>
        <taxon>fabids</taxon>
        <taxon>Malpighiales</taxon>
        <taxon>Linaceae</taxon>
        <taxon>Linum</taxon>
    </lineage>
</organism>
<comment type="caution">
    <text evidence="1">The sequence shown here is derived from an EMBL/GenBank/DDBJ whole genome shotgun (WGS) entry which is preliminary data.</text>
</comment>
<name>A0AAV0NIB4_9ROSI</name>
<evidence type="ECO:0000313" key="2">
    <source>
        <dbReference type="Proteomes" id="UP001154282"/>
    </source>
</evidence>
<sequence>MQREPASCQETGGIIGEVFLNLCSTVVLLHTPILDHICQMRKRYWWTFTKLCWFMMAE</sequence>
<protein>
    <submittedName>
        <fullName evidence="1">Uncharacterized protein</fullName>
    </submittedName>
</protein>
<accession>A0AAV0NIB4</accession>
<gene>
    <name evidence="1" type="ORF">LITE_LOCUS33527</name>
</gene>
<proteinExistence type="predicted"/>
<dbReference type="AlphaFoldDB" id="A0AAV0NIB4"/>
<keyword evidence="2" id="KW-1185">Reference proteome</keyword>
<evidence type="ECO:0000313" key="1">
    <source>
        <dbReference type="EMBL" id="CAI0458414.1"/>
    </source>
</evidence>